<dbReference type="AlphaFoldDB" id="A0ABC8TFA3"/>
<evidence type="ECO:0000256" key="5">
    <source>
        <dbReference type="ARBA" id="ARBA00023136"/>
    </source>
</evidence>
<comment type="similarity">
    <text evidence="2">Belongs to the plant DMP1 protein family.</text>
</comment>
<evidence type="ECO:0000256" key="1">
    <source>
        <dbReference type="ARBA" id="ARBA00004141"/>
    </source>
</evidence>
<protein>
    <submittedName>
        <fullName evidence="7">Uncharacterized protein</fullName>
    </submittedName>
</protein>
<dbReference type="PANTHER" id="PTHR31621:SF37">
    <property type="entry name" value="OS01G0882400 PROTEIN"/>
    <property type="match status" value="1"/>
</dbReference>
<feature type="transmembrane region" description="Helical" evidence="6">
    <location>
        <begin position="49"/>
        <end position="66"/>
    </location>
</feature>
<dbReference type="GO" id="GO:0016020">
    <property type="term" value="C:membrane"/>
    <property type="evidence" value="ECO:0007669"/>
    <property type="project" value="UniProtKB-SubCell"/>
</dbReference>
<name>A0ABC8TFA3_9AQUA</name>
<comment type="caution">
    <text evidence="7">The sequence shown here is derived from an EMBL/GenBank/DDBJ whole genome shotgun (WGS) entry which is preliminary data.</text>
</comment>
<dbReference type="EMBL" id="CAUOFW020005013">
    <property type="protein sequence ID" value="CAK9168124.1"/>
    <property type="molecule type" value="Genomic_DNA"/>
</dbReference>
<dbReference type="GO" id="GO:0005737">
    <property type="term" value="C:cytoplasm"/>
    <property type="evidence" value="ECO:0007669"/>
    <property type="project" value="UniProtKB-ARBA"/>
</dbReference>
<accession>A0ABC8TFA3</accession>
<gene>
    <name evidence="7" type="ORF">ILEXP_LOCUS37457</name>
</gene>
<feature type="transmembrane region" description="Helical" evidence="6">
    <location>
        <begin position="78"/>
        <end position="96"/>
    </location>
</feature>
<keyword evidence="8" id="KW-1185">Reference proteome</keyword>
<comment type="subcellular location">
    <subcellularLocation>
        <location evidence="1">Membrane</location>
        <topology evidence="1">Multi-pass membrane protein</topology>
    </subcellularLocation>
</comment>
<reference evidence="7 8" key="1">
    <citation type="submission" date="2024-02" db="EMBL/GenBank/DDBJ databases">
        <authorList>
            <person name="Vignale AGUSTIN F."/>
            <person name="Sosa J E."/>
            <person name="Modenutti C."/>
        </authorList>
    </citation>
    <scope>NUCLEOTIDE SEQUENCE [LARGE SCALE GENOMIC DNA]</scope>
</reference>
<proteinExistence type="inferred from homology"/>
<evidence type="ECO:0000313" key="7">
    <source>
        <dbReference type="EMBL" id="CAK9168124.1"/>
    </source>
</evidence>
<evidence type="ECO:0000313" key="8">
    <source>
        <dbReference type="Proteomes" id="UP001642360"/>
    </source>
</evidence>
<dbReference type="Proteomes" id="UP001642360">
    <property type="component" value="Unassembled WGS sequence"/>
</dbReference>
<evidence type="ECO:0000256" key="3">
    <source>
        <dbReference type="ARBA" id="ARBA00022692"/>
    </source>
</evidence>
<sequence length="183" mass="20743">MHNSILQDTIESGEDEHDYYLADDDHDSDGSHFIYLVNTILSGTARLNILLPTATILAFSIFSPLLTNYGQCNAFDRWLMAFFLAFSAISCIFFSFTDSFRTATGRLYYGLATIHGIRTFNCGRVKPCLPGDYRLRWADLFHAGLSLVAFLTFVASHGDVLSCYNVQLPRKEKRNWISFLATR</sequence>
<keyword evidence="4 6" id="KW-1133">Transmembrane helix</keyword>
<organism evidence="7 8">
    <name type="scientific">Ilex paraguariensis</name>
    <name type="common">yerba mate</name>
    <dbReference type="NCBI Taxonomy" id="185542"/>
    <lineage>
        <taxon>Eukaryota</taxon>
        <taxon>Viridiplantae</taxon>
        <taxon>Streptophyta</taxon>
        <taxon>Embryophyta</taxon>
        <taxon>Tracheophyta</taxon>
        <taxon>Spermatophyta</taxon>
        <taxon>Magnoliopsida</taxon>
        <taxon>eudicotyledons</taxon>
        <taxon>Gunneridae</taxon>
        <taxon>Pentapetalae</taxon>
        <taxon>asterids</taxon>
        <taxon>campanulids</taxon>
        <taxon>Aquifoliales</taxon>
        <taxon>Aquifoliaceae</taxon>
        <taxon>Ilex</taxon>
    </lineage>
</organism>
<dbReference type="Pfam" id="PF05078">
    <property type="entry name" value="DUF679"/>
    <property type="match status" value="1"/>
</dbReference>
<keyword evidence="3 6" id="KW-0812">Transmembrane</keyword>
<dbReference type="InterPro" id="IPR007770">
    <property type="entry name" value="DMP"/>
</dbReference>
<evidence type="ECO:0000256" key="6">
    <source>
        <dbReference type="SAM" id="Phobius"/>
    </source>
</evidence>
<keyword evidence="5 6" id="KW-0472">Membrane</keyword>
<evidence type="ECO:0000256" key="4">
    <source>
        <dbReference type="ARBA" id="ARBA00022989"/>
    </source>
</evidence>
<dbReference type="PANTHER" id="PTHR31621">
    <property type="entry name" value="PROTEIN DMP3"/>
    <property type="match status" value="1"/>
</dbReference>
<evidence type="ECO:0000256" key="2">
    <source>
        <dbReference type="ARBA" id="ARBA00008707"/>
    </source>
</evidence>